<dbReference type="RefSeq" id="XP_018987559.1">
    <property type="nucleotide sequence ID" value="XM_019132536.1"/>
</dbReference>
<keyword evidence="1" id="KW-0472">Membrane</keyword>
<dbReference type="Proteomes" id="UP000094336">
    <property type="component" value="Unassembled WGS sequence"/>
</dbReference>
<name>A0A1E3QXA8_9ASCO</name>
<dbReference type="EMBL" id="KV454426">
    <property type="protein sequence ID" value="ODQ82231.1"/>
    <property type="molecule type" value="Genomic_DNA"/>
</dbReference>
<feature type="transmembrane region" description="Helical" evidence="1">
    <location>
        <begin position="26"/>
        <end position="44"/>
    </location>
</feature>
<evidence type="ECO:0000313" key="3">
    <source>
        <dbReference type="Proteomes" id="UP000094336"/>
    </source>
</evidence>
<keyword evidence="1" id="KW-0812">Transmembrane</keyword>
<organism evidence="2 3">
    <name type="scientific">Babjeviella inositovora NRRL Y-12698</name>
    <dbReference type="NCBI Taxonomy" id="984486"/>
    <lineage>
        <taxon>Eukaryota</taxon>
        <taxon>Fungi</taxon>
        <taxon>Dikarya</taxon>
        <taxon>Ascomycota</taxon>
        <taxon>Saccharomycotina</taxon>
        <taxon>Pichiomycetes</taxon>
        <taxon>Serinales incertae sedis</taxon>
        <taxon>Babjeviella</taxon>
    </lineage>
</organism>
<gene>
    <name evidence="2" type="ORF">BABINDRAFT_69346</name>
</gene>
<keyword evidence="3" id="KW-1185">Reference proteome</keyword>
<protein>
    <submittedName>
        <fullName evidence="2">Uncharacterized protein</fullName>
    </submittedName>
</protein>
<evidence type="ECO:0000256" key="1">
    <source>
        <dbReference type="SAM" id="Phobius"/>
    </source>
</evidence>
<evidence type="ECO:0000313" key="2">
    <source>
        <dbReference type="EMBL" id="ODQ82231.1"/>
    </source>
</evidence>
<reference evidence="3" key="1">
    <citation type="submission" date="2016-05" db="EMBL/GenBank/DDBJ databases">
        <title>Comparative genomics of biotechnologically important yeasts.</title>
        <authorList>
            <consortium name="DOE Joint Genome Institute"/>
            <person name="Riley R."/>
            <person name="Haridas S."/>
            <person name="Wolfe K.H."/>
            <person name="Lopes M.R."/>
            <person name="Hittinger C.T."/>
            <person name="Goker M."/>
            <person name="Salamov A."/>
            <person name="Wisecaver J."/>
            <person name="Long T.M."/>
            <person name="Aerts A.L."/>
            <person name="Barry K."/>
            <person name="Choi C."/>
            <person name="Clum A."/>
            <person name="Coughlan A.Y."/>
            <person name="Deshpande S."/>
            <person name="Douglass A.P."/>
            <person name="Hanson S.J."/>
            <person name="Klenk H.-P."/>
            <person name="Labutti K."/>
            <person name="Lapidus A."/>
            <person name="Lindquist E."/>
            <person name="Lipzen A."/>
            <person name="Meier-Kolthoff J.P."/>
            <person name="Ohm R.A."/>
            <person name="Otillar R.P."/>
            <person name="Pangilinan J."/>
            <person name="Peng Y."/>
            <person name="Rokas A."/>
            <person name="Rosa C.A."/>
            <person name="Scheuner C."/>
            <person name="Sibirny A.A."/>
            <person name="Slot J.C."/>
            <person name="Stielow J.B."/>
            <person name="Sun H."/>
            <person name="Kurtzman C.P."/>
            <person name="Blackwell M."/>
            <person name="Grigoriev I.V."/>
            <person name="Jeffries T.W."/>
        </authorList>
    </citation>
    <scope>NUCLEOTIDE SEQUENCE [LARGE SCALE GENOMIC DNA]</scope>
    <source>
        <strain evidence="3">NRRL Y-12698</strain>
    </source>
</reference>
<dbReference type="OrthoDB" id="376826at2759"/>
<dbReference type="GeneID" id="30150389"/>
<accession>A0A1E3QXA8</accession>
<dbReference type="AlphaFoldDB" id="A0A1E3QXA8"/>
<proteinExistence type="predicted"/>
<keyword evidence="1" id="KW-1133">Transmembrane helix</keyword>
<sequence length="65" mass="7013">MSEINPKLQNESEASTYVASLGDRPALFALTGLLASFPVVKIFASNSIPLMMSRNRSQNKGRGTV</sequence>